<evidence type="ECO:0000313" key="2">
    <source>
        <dbReference type="EMBL" id="KAJ5105734.1"/>
    </source>
</evidence>
<feature type="compositionally biased region" description="Basic and acidic residues" evidence="1">
    <location>
        <begin position="143"/>
        <end position="154"/>
    </location>
</feature>
<feature type="compositionally biased region" description="Basic and acidic residues" evidence="1">
    <location>
        <begin position="43"/>
        <end position="57"/>
    </location>
</feature>
<sequence>MWKILLSHGPRAILPSSTGAGRTAARTIYATPPRHQAQNPHHNAKDRETLNPERTEVTKSGTDSEIAHHASAYDPSTTAPETELAETEEEHHREGKSGNPLNMSPANKDVSAWRGPKEEGPVRNAEKASPSARGTPKKNRTVHVKEDGTHVAYR</sequence>
<dbReference type="PANTHER" id="PTHR42090:SF1">
    <property type="match status" value="1"/>
</dbReference>
<protein>
    <submittedName>
        <fullName evidence="2">Uncharacterized protein</fullName>
    </submittedName>
</protein>
<reference evidence="2" key="2">
    <citation type="journal article" date="2023" name="IMA Fungus">
        <title>Comparative genomic study of the Penicillium genus elucidates a diverse pangenome and 15 lateral gene transfer events.</title>
        <authorList>
            <person name="Petersen C."/>
            <person name="Sorensen T."/>
            <person name="Nielsen M.R."/>
            <person name="Sondergaard T.E."/>
            <person name="Sorensen J.L."/>
            <person name="Fitzpatrick D.A."/>
            <person name="Frisvad J.C."/>
            <person name="Nielsen K.L."/>
        </authorList>
    </citation>
    <scope>NUCLEOTIDE SEQUENCE</scope>
    <source>
        <strain evidence="2">IBT 34128</strain>
    </source>
</reference>
<dbReference type="PANTHER" id="PTHR42090">
    <property type="match status" value="1"/>
</dbReference>
<keyword evidence="3" id="KW-1185">Reference proteome</keyword>
<evidence type="ECO:0000256" key="1">
    <source>
        <dbReference type="SAM" id="MobiDB-lite"/>
    </source>
</evidence>
<gene>
    <name evidence="2" type="ORF">NUU61_003081</name>
</gene>
<dbReference type="EMBL" id="JAPMSZ010000004">
    <property type="protein sequence ID" value="KAJ5105734.1"/>
    <property type="molecule type" value="Genomic_DNA"/>
</dbReference>
<accession>A0A9W9KGJ4</accession>
<reference evidence="2" key="1">
    <citation type="submission" date="2022-11" db="EMBL/GenBank/DDBJ databases">
        <authorList>
            <person name="Petersen C."/>
        </authorList>
    </citation>
    <scope>NUCLEOTIDE SEQUENCE</scope>
    <source>
        <strain evidence="2">IBT 34128</strain>
    </source>
</reference>
<evidence type="ECO:0000313" key="3">
    <source>
        <dbReference type="Proteomes" id="UP001141434"/>
    </source>
</evidence>
<feature type="region of interest" description="Disordered" evidence="1">
    <location>
        <begin position="31"/>
        <end position="154"/>
    </location>
</feature>
<dbReference type="AlphaFoldDB" id="A0A9W9KGJ4"/>
<comment type="caution">
    <text evidence="2">The sequence shown here is derived from an EMBL/GenBank/DDBJ whole genome shotgun (WGS) entry which is preliminary data.</text>
</comment>
<feature type="compositionally biased region" description="Basic and acidic residues" evidence="1">
    <location>
        <begin position="115"/>
        <end position="126"/>
    </location>
</feature>
<dbReference type="GeneID" id="81392831"/>
<proteinExistence type="predicted"/>
<dbReference type="OrthoDB" id="4220319at2759"/>
<name>A0A9W9KGJ4_9EURO</name>
<organism evidence="2 3">
    <name type="scientific">Penicillium alfredii</name>
    <dbReference type="NCBI Taxonomy" id="1506179"/>
    <lineage>
        <taxon>Eukaryota</taxon>
        <taxon>Fungi</taxon>
        <taxon>Dikarya</taxon>
        <taxon>Ascomycota</taxon>
        <taxon>Pezizomycotina</taxon>
        <taxon>Eurotiomycetes</taxon>
        <taxon>Eurotiomycetidae</taxon>
        <taxon>Eurotiales</taxon>
        <taxon>Aspergillaceae</taxon>
        <taxon>Penicillium</taxon>
    </lineage>
</organism>
<dbReference type="RefSeq" id="XP_056514730.1">
    <property type="nucleotide sequence ID" value="XM_056653663.1"/>
</dbReference>
<dbReference type="Proteomes" id="UP001141434">
    <property type="component" value="Unassembled WGS sequence"/>
</dbReference>